<evidence type="ECO:0000256" key="1">
    <source>
        <dbReference type="ARBA" id="ARBA00022690"/>
    </source>
</evidence>
<dbReference type="OrthoDB" id="4473401at2759"/>
<dbReference type="InterPro" id="IPR006150">
    <property type="entry name" value="Cys_repeat_1"/>
</dbReference>
<feature type="domain" description="BPTI/Kunitz inhibitor" evidence="5">
    <location>
        <begin position="1137"/>
        <end position="1187"/>
    </location>
</feature>
<dbReference type="InterPro" id="IPR002223">
    <property type="entry name" value="Kunitz_BPTI"/>
</dbReference>
<feature type="region of interest" description="Disordered" evidence="4">
    <location>
        <begin position="317"/>
        <end position="409"/>
    </location>
</feature>
<dbReference type="GO" id="GO:0005615">
    <property type="term" value="C:extracellular space"/>
    <property type="evidence" value="ECO:0007669"/>
    <property type="project" value="TreeGrafter"/>
</dbReference>
<sequence length="2017" mass="222250">MRARCVTLKKRPATSKKAAGDVEVPRTVLSAVPRTVLSAVPQRVHAAPTLRQHAPLQQPFAIAPNTQPAPALFQDSSNFQRSPSNSLDTVAPVAARPRQFSAPKLNRAKGDDGYGMPPIDQYNPQTNTNLAGLSPPVHPTYFTYNSQNQGLRKQFAVNQANFEDKSPVQLPRNNFDPLRNRQAPQSIPTIQPQPQPKFGRQSVPPQTTPTPVQNQRVDFNTQRQSAQFVHKAPLSDRDRELLTRQPVRTFENFEALKISLQNSPQQRQVQRPVQNFEEPRANSFQVRSQPNVAFTRPPQEQFNRNAEVLRIVKNEAQSRQPFLERTPEPSRNSNLGNARSEPTRNSEVEKRPNNLLRNVEEPRNFRPRQQENSFAQQRGRIEFPTETTTASRFVPRRPEPTSTTQRPAEAWWQKTDTPWWLRNPQNPFTAVTKKAWQAPPQAFTTEAPVPKKISSSFELRSSENDFKPKSLPELKIKKIIKQPVLESTTRVWTTSTTTQRPTTTQPLKQRNPVESSPFINFDRKQYIYYNGDFYGPTIPGIRINSTNGQVIDESHGQEDVAAAFRSFQTQLQGFRANVDRFVSAAKTSKTTSPEVPSDKTENLKKASVQTPKVRTPNIHPSKLSELDERAFRHQLKHTSLLLSNNSRRPESRSNSHVISNNPSQHGVSNYFNQNKSILASSTSIAGISDEEEEEELTSEEFEQPSQGRRTFGAVASGVPLHTATHRVENYNSPNPPLREAAAGPILGKKHLEVLPIAGLDAISAAHPPAPELQTTLVPRIPTQSRSLLSVISPPVHHNPNRIITGFVPSSSTTSTTGAPSSTTPATTTSTSIYRTSTTAEDVLEEENETTVVNEVESMPEDDFSREQVIKDVEESEASQKVLFGTAPHASTPNSEFAEEINGSGSELEREEEKEETSNIVPALPPSDPINEYKRINIQPIPNREEEPSETEDSVTAEVTEEKKVSEFSNVSSEEHEDPKASTIEHVFPSSTSTEPSTQPSTTAEATTVSTKAIPTEPSRFAFSSDEDENTELIDVVPEHSHVSSSHTFEVEKPSHIVQTSELDENFKSVEDVSKNAIGRAPEPVDVNSFAMPPRVSPPSTLGTTPSTAAPKTTTSENLVVPAVTSSFEPKFDGRIVCAMPPDAGTCSNYVQRWFFNSQTGQCEQFSFGSCGGNPNNFPDRNICERKCIPHHVILSQVPDRCAIDKDAGFGKGYNVKWYFNMKNLRCEQFVFEGLGGNANQFETLSECERLCTPSSPNNQKTQPTTTTAEPIESEEEDDYSLERLGVESPENGVAPLSSIHRAIVANIDQGIELPPLLIPSEATSTASPSTTTTAATTTRPVPPAVTTTSSAPTTAAPTTAAATTTAAAPQPTTPELLLAPLAPTPDNLPVLPPLLAPTPDSLPVLPPAPEPRPPAAQASKTITEEQIRKESKSYPAESVVGREKFPTANDGQPIVGMSPKETVNYQTGEVNHRASGIRTFPADEGKAINIDADLRKKESSNMPACANGRQEIRYADGRPVMCLPGKNQCPDGSSCYFNGIDFTCCPNEEDPYDKHAFGGYDGEEAKQGYKVFGPLRIRRLMDEVPLRQRRNAEFSLDSVVAPLRFDAEKPHTVSRAQRMRSQPEPRHNANSLCLQPLVRGSCQETHVRYYYDMSSDSCRLFEYSGCDGNANNFGSLQDCQRLCILDIQKIGGSVPTIASTTETPAEPEETLAPGQCPGGRAPLGGSSPVLCGNTTDSIGCPSSYYCRRGPPDVCCPGVDPKLEKPEDIVTDANRGTVTSESNLPRGFNRKVFLSTPKYMCPDAADPLMMENNEPLPCGSGFDGLKMCPKGYYCAIDVEKSSRLCCPMFGDAQRIASEEIFAHRLSLSDSTTTTTTSPFEASEMEEDEDEEEEEGPLAHLQMKPMSPQRDQLQKLAETSPAAPEVEAENVSIDLGGAKETPSEEVTTTTQKAVLDKSICQIKPSEGRVCRDDEKPSRTNLQYFYSPRDRRCKLFFFRGCGGNENRFEKKSDCEALCLV</sequence>
<dbReference type="FunFam" id="4.10.410.10:FF:000048">
    <property type="entry name" value="Protein CBR-MLT-11"/>
    <property type="match status" value="1"/>
</dbReference>
<dbReference type="InterPro" id="IPR028150">
    <property type="entry name" value="Lustrin_cystein"/>
</dbReference>
<evidence type="ECO:0000256" key="3">
    <source>
        <dbReference type="ARBA" id="ARBA00023157"/>
    </source>
</evidence>
<name>A0A8S1HEW5_9PELO</name>
<feature type="compositionally biased region" description="Low complexity" evidence="4">
    <location>
        <begin position="491"/>
        <end position="506"/>
    </location>
</feature>
<dbReference type="Pfam" id="PF14625">
    <property type="entry name" value="Lustrin_cystein"/>
    <property type="match status" value="2"/>
</dbReference>
<dbReference type="CDD" id="cd00109">
    <property type="entry name" value="Kunitz-type"/>
    <property type="match status" value="2"/>
</dbReference>
<feature type="region of interest" description="Disordered" evidence="4">
    <location>
        <begin position="638"/>
        <end position="669"/>
    </location>
</feature>
<feature type="compositionally biased region" description="Basic residues" evidence="4">
    <location>
        <begin position="1"/>
        <end position="14"/>
    </location>
</feature>
<feature type="compositionally biased region" description="Low complexity" evidence="4">
    <location>
        <begin position="1256"/>
        <end position="1267"/>
    </location>
</feature>
<dbReference type="GO" id="GO:0004867">
    <property type="term" value="F:serine-type endopeptidase inhibitor activity"/>
    <property type="evidence" value="ECO:0007669"/>
    <property type="project" value="UniProtKB-KW"/>
</dbReference>
<feature type="region of interest" description="Disordered" evidence="4">
    <location>
        <begin position="682"/>
        <end position="708"/>
    </location>
</feature>
<dbReference type="PROSITE" id="PS50279">
    <property type="entry name" value="BPTI_KUNITZ_2"/>
    <property type="match status" value="4"/>
</dbReference>
<keyword evidence="7" id="KW-1185">Reference proteome</keyword>
<dbReference type="PROSITE" id="PS00280">
    <property type="entry name" value="BPTI_KUNITZ_1"/>
    <property type="match status" value="2"/>
</dbReference>
<dbReference type="PANTHER" id="PTHR10083">
    <property type="entry name" value="KUNITZ-TYPE PROTEASE INHIBITOR-RELATED"/>
    <property type="match status" value="1"/>
</dbReference>
<feature type="compositionally biased region" description="Low complexity" evidence="4">
    <location>
        <begin position="182"/>
        <end position="192"/>
    </location>
</feature>
<feature type="region of interest" description="Disordered" evidence="4">
    <location>
        <begin position="491"/>
        <end position="515"/>
    </location>
</feature>
<feature type="region of interest" description="Disordered" evidence="4">
    <location>
        <begin position="1083"/>
        <end position="1112"/>
    </location>
</feature>
<feature type="compositionally biased region" description="Low complexity" evidence="4">
    <location>
        <begin position="203"/>
        <end position="214"/>
    </location>
</feature>
<evidence type="ECO:0000259" key="5">
    <source>
        <dbReference type="PROSITE" id="PS50279"/>
    </source>
</evidence>
<keyword evidence="3" id="KW-1015">Disulfide bond</keyword>
<feature type="region of interest" description="Disordered" evidence="4">
    <location>
        <begin position="1866"/>
        <end position="1925"/>
    </location>
</feature>
<feature type="region of interest" description="Disordered" evidence="4">
    <location>
        <begin position="1"/>
        <end position="22"/>
    </location>
</feature>
<evidence type="ECO:0000313" key="6">
    <source>
        <dbReference type="EMBL" id="CAD6193632.1"/>
    </source>
</evidence>
<feature type="compositionally biased region" description="Polar residues" evidence="4">
    <location>
        <begin position="656"/>
        <end position="669"/>
    </location>
</feature>
<feature type="region of interest" description="Disordered" evidence="4">
    <location>
        <begin position="587"/>
        <end position="619"/>
    </location>
</feature>
<feature type="region of interest" description="Disordered" evidence="4">
    <location>
        <begin position="1252"/>
        <end position="1277"/>
    </location>
</feature>
<feature type="compositionally biased region" description="Low complexity" evidence="4">
    <location>
        <begin position="808"/>
        <end position="840"/>
    </location>
</feature>
<feature type="compositionally biased region" description="Low complexity" evidence="4">
    <location>
        <begin position="988"/>
        <end position="1002"/>
    </location>
</feature>
<feature type="compositionally biased region" description="Low complexity" evidence="4">
    <location>
        <begin position="1866"/>
        <end position="1876"/>
    </location>
</feature>
<feature type="compositionally biased region" description="Low complexity" evidence="4">
    <location>
        <begin position="1097"/>
        <end position="1112"/>
    </location>
</feature>
<feature type="region of interest" description="Disordered" evidence="4">
    <location>
        <begin position="1406"/>
        <end position="1438"/>
    </location>
</feature>
<dbReference type="InterPro" id="IPR020901">
    <property type="entry name" value="Prtase_inh_Kunz-CS"/>
</dbReference>
<dbReference type="FunFam" id="4.10.410.10:FF:000020">
    <property type="entry name" value="Collagen, type VI, alpha 3"/>
    <property type="match status" value="1"/>
</dbReference>
<feature type="region of interest" description="Disordered" evidence="4">
    <location>
        <begin position="806"/>
        <end position="864"/>
    </location>
</feature>
<dbReference type="PRINTS" id="PR00759">
    <property type="entry name" value="BASICPTASE"/>
</dbReference>
<evidence type="ECO:0000256" key="4">
    <source>
        <dbReference type="SAM" id="MobiDB-lite"/>
    </source>
</evidence>
<feature type="region of interest" description="Disordered" evidence="4">
    <location>
        <begin position="162"/>
        <end position="214"/>
    </location>
</feature>
<feature type="compositionally biased region" description="Acidic residues" evidence="4">
    <location>
        <begin position="688"/>
        <end position="702"/>
    </location>
</feature>
<dbReference type="FunFam" id="4.10.410.10:FF:000039">
    <property type="entry name" value="Protein CBR-MLT-11"/>
    <property type="match status" value="1"/>
</dbReference>
<dbReference type="Pfam" id="PF00014">
    <property type="entry name" value="Kunitz_BPTI"/>
    <property type="match status" value="4"/>
</dbReference>
<feature type="compositionally biased region" description="Basic and acidic residues" evidence="4">
    <location>
        <begin position="341"/>
        <end position="364"/>
    </location>
</feature>
<dbReference type="SMART" id="SM00131">
    <property type="entry name" value="KU"/>
    <property type="match status" value="4"/>
</dbReference>
<proteinExistence type="predicted"/>
<comment type="caution">
    <text evidence="6">The sequence shown here is derived from an EMBL/GenBank/DDBJ whole genome shotgun (WGS) entry which is preliminary data.</text>
</comment>
<dbReference type="Gene3D" id="4.10.410.10">
    <property type="entry name" value="Pancreatic trypsin inhibitor Kunitz domain"/>
    <property type="match status" value="4"/>
</dbReference>
<dbReference type="InterPro" id="IPR036880">
    <property type="entry name" value="Kunitz_BPTI_sf"/>
</dbReference>
<feature type="domain" description="BPTI/Kunitz inhibitor" evidence="5">
    <location>
        <begin position="1201"/>
        <end position="1251"/>
    </location>
</feature>
<feature type="region of interest" description="Disordered" evidence="4">
    <location>
        <begin position="1320"/>
        <end position="1370"/>
    </location>
</feature>
<dbReference type="CDD" id="cd22626">
    <property type="entry name" value="Kunitz_ixolaris_2"/>
    <property type="match status" value="1"/>
</dbReference>
<dbReference type="SMART" id="SM00289">
    <property type="entry name" value="WR1"/>
    <property type="match status" value="3"/>
</dbReference>
<organism evidence="6 7">
    <name type="scientific">Caenorhabditis auriculariae</name>
    <dbReference type="NCBI Taxonomy" id="2777116"/>
    <lineage>
        <taxon>Eukaryota</taxon>
        <taxon>Metazoa</taxon>
        <taxon>Ecdysozoa</taxon>
        <taxon>Nematoda</taxon>
        <taxon>Chromadorea</taxon>
        <taxon>Rhabditida</taxon>
        <taxon>Rhabditina</taxon>
        <taxon>Rhabditomorpha</taxon>
        <taxon>Rhabditoidea</taxon>
        <taxon>Rhabditidae</taxon>
        <taxon>Peloderinae</taxon>
        <taxon>Caenorhabditis</taxon>
    </lineage>
</organism>
<dbReference type="EMBL" id="CAJGYM010000037">
    <property type="protein sequence ID" value="CAD6193632.1"/>
    <property type="molecule type" value="Genomic_DNA"/>
</dbReference>
<dbReference type="InterPro" id="IPR050098">
    <property type="entry name" value="TFPI/VKTCI-like"/>
</dbReference>
<keyword evidence="2" id="KW-0722">Serine protease inhibitor</keyword>
<feature type="domain" description="BPTI/Kunitz inhibitor" evidence="5">
    <location>
        <begin position="1958"/>
        <end position="2015"/>
    </location>
</feature>
<feature type="domain" description="BPTI/Kunitz inhibitor" evidence="5">
    <location>
        <begin position="1633"/>
        <end position="1683"/>
    </location>
</feature>
<evidence type="ECO:0000256" key="2">
    <source>
        <dbReference type="ARBA" id="ARBA00022900"/>
    </source>
</evidence>
<dbReference type="SUPFAM" id="SSF57362">
    <property type="entry name" value="BPTI-like"/>
    <property type="match status" value="4"/>
</dbReference>
<gene>
    <name evidence="6" type="ORF">CAUJ_LOCUS9551</name>
</gene>
<feature type="compositionally biased region" description="Basic and acidic residues" evidence="4">
    <location>
        <begin position="1422"/>
        <end position="1432"/>
    </location>
</feature>
<feature type="region of interest" description="Disordered" evidence="4">
    <location>
        <begin position="885"/>
        <end position="1011"/>
    </location>
</feature>
<reference evidence="6" key="1">
    <citation type="submission" date="2020-10" db="EMBL/GenBank/DDBJ databases">
        <authorList>
            <person name="Kikuchi T."/>
        </authorList>
    </citation>
    <scope>NUCLEOTIDE SEQUENCE</scope>
    <source>
        <strain evidence="6">NKZ352</strain>
    </source>
</reference>
<feature type="compositionally biased region" description="Acidic residues" evidence="4">
    <location>
        <begin position="1881"/>
        <end position="1894"/>
    </location>
</feature>
<protein>
    <recommendedName>
        <fullName evidence="5">BPTI/Kunitz inhibitor domain-containing protein</fullName>
    </recommendedName>
</protein>
<dbReference type="PANTHER" id="PTHR10083:SF374">
    <property type="entry name" value="BPTI_KUNITZ INHIBITOR DOMAIN-CONTAINING PROTEIN"/>
    <property type="match status" value="1"/>
</dbReference>
<keyword evidence="1" id="KW-0646">Protease inhibitor</keyword>
<dbReference type="Proteomes" id="UP000835052">
    <property type="component" value="Unassembled WGS sequence"/>
</dbReference>
<evidence type="ECO:0000313" key="7">
    <source>
        <dbReference type="Proteomes" id="UP000835052"/>
    </source>
</evidence>
<accession>A0A8S1HEW5</accession>